<proteinExistence type="predicted"/>
<sequence length="75" mass="8803">MQELRDLVDYLTCSGPCQTSTVCEHFSTTLANCLQFDQVSRMSSRVGWQCRRMDGDYGNWHFYEPVLKDRSLQNF</sequence>
<name>A0AAE1H641_9NEOP</name>
<dbReference type="Proteomes" id="UP001219518">
    <property type="component" value="Unassembled WGS sequence"/>
</dbReference>
<evidence type="ECO:0000313" key="1">
    <source>
        <dbReference type="EMBL" id="KAK3915234.1"/>
    </source>
</evidence>
<accession>A0AAE1H641</accession>
<reference evidence="1" key="1">
    <citation type="submission" date="2021-07" db="EMBL/GenBank/DDBJ databases">
        <authorList>
            <person name="Catto M.A."/>
            <person name="Jacobson A."/>
            <person name="Kennedy G."/>
            <person name="Labadie P."/>
            <person name="Hunt B.G."/>
            <person name="Srinivasan R."/>
        </authorList>
    </citation>
    <scope>NUCLEOTIDE SEQUENCE</scope>
    <source>
        <strain evidence="1">PL_HMW_Pooled</strain>
        <tissue evidence="1">Head</tissue>
    </source>
</reference>
<dbReference type="EMBL" id="JAHWGI010000414">
    <property type="protein sequence ID" value="KAK3915234.1"/>
    <property type="molecule type" value="Genomic_DNA"/>
</dbReference>
<reference evidence="1" key="2">
    <citation type="journal article" date="2023" name="BMC Genomics">
        <title>Pest status, molecular evolution, and epigenetic factors derived from the genome assembly of Frankliniella fusca, a thysanopteran phytovirus vector.</title>
        <authorList>
            <person name="Catto M.A."/>
            <person name="Labadie P.E."/>
            <person name="Jacobson A.L."/>
            <person name="Kennedy G.G."/>
            <person name="Srinivasan R."/>
            <person name="Hunt B.G."/>
        </authorList>
    </citation>
    <scope>NUCLEOTIDE SEQUENCE</scope>
    <source>
        <strain evidence="1">PL_HMW_Pooled</strain>
    </source>
</reference>
<gene>
    <name evidence="1" type="ORF">KUF71_024533</name>
</gene>
<protein>
    <submittedName>
        <fullName evidence="1">Tenascin-R</fullName>
    </submittedName>
</protein>
<comment type="caution">
    <text evidence="1">The sequence shown here is derived from an EMBL/GenBank/DDBJ whole genome shotgun (WGS) entry which is preliminary data.</text>
</comment>
<dbReference type="AlphaFoldDB" id="A0AAE1H641"/>
<organism evidence="1 2">
    <name type="scientific">Frankliniella fusca</name>
    <dbReference type="NCBI Taxonomy" id="407009"/>
    <lineage>
        <taxon>Eukaryota</taxon>
        <taxon>Metazoa</taxon>
        <taxon>Ecdysozoa</taxon>
        <taxon>Arthropoda</taxon>
        <taxon>Hexapoda</taxon>
        <taxon>Insecta</taxon>
        <taxon>Pterygota</taxon>
        <taxon>Neoptera</taxon>
        <taxon>Paraneoptera</taxon>
        <taxon>Thysanoptera</taxon>
        <taxon>Terebrantia</taxon>
        <taxon>Thripoidea</taxon>
        <taxon>Thripidae</taxon>
        <taxon>Frankliniella</taxon>
    </lineage>
</organism>
<evidence type="ECO:0000313" key="2">
    <source>
        <dbReference type="Proteomes" id="UP001219518"/>
    </source>
</evidence>
<keyword evidence="2" id="KW-1185">Reference proteome</keyword>